<feature type="compositionally biased region" description="Polar residues" evidence="1">
    <location>
        <begin position="1"/>
        <end position="13"/>
    </location>
</feature>
<dbReference type="EMBL" id="NMUH01004585">
    <property type="protein sequence ID" value="MQM10129.1"/>
    <property type="molecule type" value="Genomic_DNA"/>
</dbReference>
<organism evidence="2 3">
    <name type="scientific">Colocasia esculenta</name>
    <name type="common">Wild taro</name>
    <name type="synonym">Arum esculentum</name>
    <dbReference type="NCBI Taxonomy" id="4460"/>
    <lineage>
        <taxon>Eukaryota</taxon>
        <taxon>Viridiplantae</taxon>
        <taxon>Streptophyta</taxon>
        <taxon>Embryophyta</taxon>
        <taxon>Tracheophyta</taxon>
        <taxon>Spermatophyta</taxon>
        <taxon>Magnoliopsida</taxon>
        <taxon>Liliopsida</taxon>
        <taxon>Araceae</taxon>
        <taxon>Aroideae</taxon>
        <taxon>Colocasieae</taxon>
        <taxon>Colocasia</taxon>
    </lineage>
</organism>
<evidence type="ECO:0000313" key="2">
    <source>
        <dbReference type="EMBL" id="MQM10129.1"/>
    </source>
</evidence>
<sequence length="97" mass="11232">STSLEFTTSQRQADNNHRRVSQHSTSGATRHTKHLLSSASRAQRTTTHRYTRPNTQQRQHTPQQQRGSQQGRDTFHRFHRQQLCTGEGHTTCRLSQP</sequence>
<accession>A0A843WJX0</accession>
<keyword evidence="3" id="KW-1185">Reference proteome</keyword>
<name>A0A843WJX0_COLES</name>
<gene>
    <name evidence="2" type="ORF">Taro_043019</name>
</gene>
<feature type="compositionally biased region" description="Polar residues" evidence="1">
    <location>
        <begin position="22"/>
        <end position="45"/>
    </location>
</feature>
<reference evidence="2" key="1">
    <citation type="submission" date="2017-07" db="EMBL/GenBank/DDBJ databases">
        <title>Taro Niue Genome Assembly and Annotation.</title>
        <authorList>
            <person name="Atibalentja N."/>
            <person name="Keating K."/>
            <person name="Fields C.J."/>
        </authorList>
    </citation>
    <scope>NUCLEOTIDE SEQUENCE</scope>
    <source>
        <strain evidence="2">Niue_2</strain>
        <tissue evidence="2">Leaf</tissue>
    </source>
</reference>
<dbReference type="Proteomes" id="UP000652761">
    <property type="component" value="Unassembled WGS sequence"/>
</dbReference>
<feature type="compositionally biased region" description="Low complexity" evidence="1">
    <location>
        <begin position="52"/>
        <end position="72"/>
    </location>
</feature>
<comment type="caution">
    <text evidence="2">The sequence shown here is derived from an EMBL/GenBank/DDBJ whole genome shotgun (WGS) entry which is preliminary data.</text>
</comment>
<evidence type="ECO:0000256" key="1">
    <source>
        <dbReference type="SAM" id="MobiDB-lite"/>
    </source>
</evidence>
<proteinExistence type="predicted"/>
<feature type="region of interest" description="Disordered" evidence="1">
    <location>
        <begin position="1"/>
        <end position="97"/>
    </location>
</feature>
<feature type="non-terminal residue" evidence="2">
    <location>
        <position position="97"/>
    </location>
</feature>
<evidence type="ECO:0000313" key="3">
    <source>
        <dbReference type="Proteomes" id="UP000652761"/>
    </source>
</evidence>
<protein>
    <submittedName>
        <fullName evidence="2">Uncharacterized protein</fullName>
    </submittedName>
</protein>
<dbReference type="AlphaFoldDB" id="A0A843WJX0"/>